<evidence type="ECO:0000256" key="2">
    <source>
        <dbReference type="ARBA" id="ARBA00022857"/>
    </source>
</evidence>
<dbReference type="Pfam" id="PF00171">
    <property type="entry name" value="Aldedh"/>
    <property type="match status" value="1"/>
</dbReference>
<gene>
    <name evidence="5" type="ORF">R3P96_01110</name>
</gene>
<reference evidence="5 6" key="1">
    <citation type="submission" date="2023-10" db="EMBL/GenBank/DDBJ databases">
        <title>Development of a sustainable strategy for remediation of hydrocarbon-contaminated territories based on the waste exchange concept.</title>
        <authorList>
            <person name="Krivoruchko A."/>
        </authorList>
    </citation>
    <scope>NUCLEOTIDE SEQUENCE [LARGE SCALE GENOMIC DNA]</scope>
    <source>
        <strain evidence="5 6">IEGM 1323</strain>
    </source>
</reference>
<dbReference type="Proteomes" id="UP001185755">
    <property type="component" value="Unassembled WGS sequence"/>
</dbReference>
<dbReference type="Gene3D" id="3.40.605.10">
    <property type="entry name" value="Aldehyde Dehydrogenase, Chain A, domain 1"/>
    <property type="match status" value="1"/>
</dbReference>
<keyword evidence="3" id="KW-0560">Oxidoreductase</keyword>
<dbReference type="InterPro" id="IPR047110">
    <property type="entry name" value="GABD/Sad-like"/>
</dbReference>
<evidence type="ECO:0000313" key="5">
    <source>
        <dbReference type="EMBL" id="MDV6259928.1"/>
    </source>
</evidence>
<dbReference type="InterPro" id="IPR016162">
    <property type="entry name" value="Ald_DH_N"/>
</dbReference>
<dbReference type="CDD" id="cd07100">
    <property type="entry name" value="ALDH_SSADH1_GabD1"/>
    <property type="match status" value="1"/>
</dbReference>
<sequence length="463" mass="49609">MSYASTNPFTNRTVATFRDITDHELDNVVVQAQSTFESWKNVPFAERTHVMKRAAVLLRDNAREYAHLLTLEMGKLFSESLGEVELSASILEYYADNAETFLAPRTLPSAPGETGNAVVHSEPLGILLGIQPWNFPYYQLARVAGPNLMAGNVVIVKHASIVPQSAAAFEKLFLDAGAPKGLYSNVYATKEQISSLIDDPRVRGVALTGSEQAGAIVAARAGKNLKKSTMELGGTDALIVLADADIDKTVQWALWGRMNNGGQCCVASKRIIVEESVADEFTAKFLDAMAGLNAGDPLLVTTTLPPMSSQSAADNLRAQSKIAREHGAIVTEVGAPVPSSGAFMQPTVITEVSSDNPVYDMEFFGPVALIFRAADAEDAVRIANDSSYGLGGSIFTADIERGQALAQRIDTGMVFVNHPTWTRADLPFGGVKKSGYGHELSSSGIEEFVNKKLINTVPIDAPA</sequence>
<accession>A0ABU4B6Y8</accession>
<dbReference type="InterPro" id="IPR015590">
    <property type="entry name" value="Aldehyde_DH_dom"/>
</dbReference>
<dbReference type="InterPro" id="IPR016163">
    <property type="entry name" value="Ald_DH_C"/>
</dbReference>
<dbReference type="InterPro" id="IPR016161">
    <property type="entry name" value="Ald_DH/histidinol_DH"/>
</dbReference>
<dbReference type="SUPFAM" id="SSF53720">
    <property type="entry name" value="ALDH-like"/>
    <property type="match status" value="1"/>
</dbReference>
<dbReference type="InterPro" id="IPR044148">
    <property type="entry name" value="ALDH_GabD1-like"/>
</dbReference>
<organism evidence="5 6">
    <name type="scientific">Rhodococcoides yunnanense</name>
    <dbReference type="NCBI Taxonomy" id="278209"/>
    <lineage>
        <taxon>Bacteria</taxon>
        <taxon>Bacillati</taxon>
        <taxon>Actinomycetota</taxon>
        <taxon>Actinomycetes</taxon>
        <taxon>Mycobacteriales</taxon>
        <taxon>Nocardiaceae</taxon>
        <taxon>Rhodococcoides</taxon>
    </lineage>
</organism>
<proteinExistence type="inferred from homology"/>
<evidence type="ECO:0000256" key="1">
    <source>
        <dbReference type="ARBA" id="ARBA00009986"/>
    </source>
</evidence>
<protein>
    <submittedName>
        <fullName evidence="5">NAD-dependent succinate-semialdehyde dehydrogenase</fullName>
    </submittedName>
</protein>
<comment type="similarity">
    <text evidence="1">Belongs to the aldehyde dehydrogenase family.</text>
</comment>
<keyword evidence="6" id="KW-1185">Reference proteome</keyword>
<dbReference type="RefSeq" id="WP_317562816.1">
    <property type="nucleotide sequence ID" value="NZ_JAWLJX010000001.1"/>
</dbReference>
<evidence type="ECO:0000256" key="3">
    <source>
        <dbReference type="ARBA" id="ARBA00023002"/>
    </source>
</evidence>
<dbReference type="PANTHER" id="PTHR43217">
    <property type="entry name" value="SUCCINATE SEMIALDEHYDE DEHYDROGENASE [NAD(P)+] SAD"/>
    <property type="match status" value="1"/>
</dbReference>
<feature type="domain" description="Aldehyde dehydrogenase" evidence="4">
    <location>
        <begin position="3"/>
        <end position="453"/>
    </location>
</feature>
<dbReference type="EMBL" id="JAWLJX010000001">
    <property type="protein sequence ID" value="MDV6259928.1"/>
    <property type="molecule type" value="Genomic_DNA"/>
</dbReference>
<name>A0ABU4B6Y8_9NOCA</name>
<evidence type="ECO:0000313" key="6">
    <source>
        <dbReference type="Proteomes" id="UP001185755"/>
    </source>
</evidence>
<evidence type="ECO:0000259" key="4">
    <source>
        <dbReference type="Pfam" id="PF00171"/>
    </source>
</evidence>
<keyword evidence="2" id="KW-0521">NADP</keyword>
<comment type="caution">
    <text evidence="5">The sequence shown here is derived from an EMBL/GenBank/DDBJ whole genome shotgun (WGS) entry which is preliminary data.</text>
</comment>
<dbReference type="Gene3D" id="3.40.309.10">
    <property type="entry name" value="Aldehyde Dehydrogenase, Chain A, domain 2"/>
    <property type="match status" value="1"/>
</dbReference>
<dbReference type="PANTHER" id="PTHR43217:SF2">
    <property type="entry name" value="SUCCINATE-SEMIALDEHYDE DEHYDROGENASE [NADP(+)]"/>
    <property type="match status" value="1"/>
</dbReference>